<keyword evidence="1" id="KW-0472">Membrane</keyword>
<feature type="transmembrane region" description="Helical" evidence="1">
    <location>
        <begin position="203"/>
        <end position="227"/>
    </location>
</feature>
<name>A0A2I0V5Y3_9BACI</name>
<keyword evidence="1" id="KW-0812">Transmembrane</keyword>
<evidence type="ECO:0000313" key="2">
    <source>
        <dbReference type="EMBL" id="PKU53721.1"/>
    </source>
</evidence>
<dbReference type="EMBL" id="PDFK01000001">
    <property type="protein sequence ID" value="PKU53721.1"/>
    <property type="molecule type" value="Genomic_DNA"/>
</dbReference>
<feature type="transmembrane region" description="Helical" evidence="1">
    <location>
        <begin position="239"/>
        <end position="258"/>
    </location>
</feature>
<protein>
    <submittedName>
        <fullName evidence="2">Zinc ribbon domain-containing protein</fullName>
    </submittedName>
</protein>
<feature type="transmembrane region" description="Helical" evidence="1">
    <location>
        <begin position="137"/>
        <end position="158"/>
    </location>
</feature>
<feature type="transmembrane region" description="Helical" evidence="1">
    <location>
        <begin position="98"/>
        <end position="116"/>
    </location>
</feature>
<accession>A0A2I0V5Y3</accession>
<keyword evidence="1" id="KW-1133">Transmembrane helix</keyword>
<sequence>MKNCLTCGHSQEDGKFCGKCGTPLESAALEQAATINNMTDYQNQPQPQAGQAAQETSHSSDQIELLKKQSKLYFNHFLEQLKKPSADFNVEIAWKNNLTSMIIYVLITALSVFLLIKSFTSRTFGLFESYGPSIIQVILYVSLFLILLMAINVLAIFLTSKLFSENLSFTNVISKIGSYYALPIAVTILSILFGLLKSYTYSMIMLYIGFVLAIGIIPIFVMVKLLSNTSKIIDNFYSFIFYLVVTAILTSIIFSFIIDSTIGDYLSFLI</sequence>
<gene>
    <name evidence="2" type="ORF">CRI88_05205</name>
</gene>
<organism evidence="2 3">
    <name type="scientific">Lysinibacillus fusiformis</name>
    <dbReference type="NCBI Taxonomy" id="28031"/>
    <lineage>
        <taxon>Bacteria</taxon>
        <taxon>Bacillati</taxon>
        <taxon>Bacillota</taxon>
        <taxon>Bacilli</taxon>
        <taxon>Bacillales</taxon>
        <taxon>Bacillaceae</taxon>
        <taxon>Lysinibacillus</taxon>
    </lineage>
</organism>
<reference evidence="2 3" key="1">
    <citation type="submission" date="2017-10" db="EMBL/GenBank/DDBJ databases">
        <title>Draft genome of Lysinibacillus fusiformis strain Juneja, a laboratory-derived pathogen of Drosophila melanogaster.</title>
        <authorList>
            <person name="Smith B.R."/>
            <person name="Unckless R.L."/>
        </authorList>
    </citation>
    <scope>NUCLEOTIDE SEQUENCE [LARGE SCALE GENOMIC DNA]</scope>
    <source>
        <strain evidence="2 3">Juneja</strain>
    </source>
</reference>
<dbReference type="RefSeq" id="WP_058843791.1">
    <property type="nucleotide sequence ID" value="NZ_PDFK01000001.1"/>
</dbReference>
<evidence type="ECO:0000313" key="3">
    <source>
        <dbReference type="Proteomes" id="UP000234956"/>
    </source>
</evidence>
<proteinExistence type="predicted"/>
<evidence type="ECO:0000256" key="1">
    <source>
        <dbReference type="SAM" id="Phobius"/>
    </source>
</evidence>
<comment type="caution">
    <text evidence="2">The sequence shown here is derived from an EMBL/GenBank/DDBJ whole genome shotgun (WGS) entry which is preliminary data.</text>
</comment>
<dbReference type="AlphaFoldDB" id="A0A2I0V5Y3"/>
<feature type="transmembrane region" description="Helical" evidence="1">
    <location>
        <begin position="178"/>
        <end position="196"/>
    </location>
</feature>
<dbReference type="Proteomes" id="UP000234956">
    <property type="component" value="Unassembled WGS sequence"/>
</dbReference>